<feature type="compositionally biased region" description="Acidic residues" evidence="1">
    <location>
        <begin position="75"/>
        <end position="88"/>
    </location>
</feature>
<accession>A0A427AHB9</accession>
<dbReference type="Proteomes" id="UP000287651">
    <property type="component" value="Unassembled WGS sequence"/>
</dbReference>
<dbReference type="EMBL" id="AMZH03002417">
    <property type="protein sequence ID" value="RRT75649.1"/>
    <property type="molecule type" value="Genomic_DNA"/>
</dbReference>
<protein>
    <submittedName>
        <fullName evidence="2">Uncharacterized protein</fullName>
    </submittedName>
</protein>
<evidence type="ECO:0000313" key="2">
    <source>
        <dbReference type="EMBL" id="RRT75649.1"/>
    </source>
</evidence>
<sequence>MAKPYDSESSSEETPSNGSIASEDERRNVAEANPDEEVDEEELEAVARTAGPDDDEAKDDNGDEDTKDEDTRSGDDDDEDEDEEEENAEIGKRERARLREMQRMKKQKIQEILDAQNASIDADMVSDHYNCYR</sequence>
<feature type="compositionally biased region" description="Acidic residues" evidence="1">
    <location>
        <begin position="52"/>
        <end position="68"/>
    </location>
</feature>
<organism evidence="2 3">
    <name type="scientific">Ensete ventricosum</name>
    <name type="common">Abyssinian banana</name>
    <name type="synonym">Musa ensete</name>
    <dbReference type="NCBI Taxonomy" id="4639"/>
    <lineage>
        <taxon>Eukaryota</taxon>
        <taxon>Viridiplantae</taxon>
        <taxon>Streptophyta</taxon>
        <taxon>Embryophyta</taxon>
        <taxon>Tracheophyta</taxon>
        <taxon>Spermatophyta</taxon>
        <taxon>Magnoliopsida</taxon>
        <taxon>Liliopsida</taxon>
        <taxon>Zingiberales</taxon>
        <taxon>Musaceae</taxon>
        <taxon>Ensete</taxon>
    </lineage>
</organism>
<gene>
    <name evidence="2" type="ORF">B296_00004137</name>
</gene>
<dbReference type="AlphaFoldDB" id="A0A427AHB9"/>
<proteinExistence type="predicted"/>
<reference evidence="2 3" key="1">
    <citation type="journal article" date="2014" name="Agronomy (Basel)">
        <title>A Draft Genome Sequence for Ensete ventricosum, the Drought-Tolerant Tree Against Hunger.</title>
        <authorList>
            <person name="Harrison J."/>
            <person name="Moore K.A."/>
            <person name="Paszkiewicz K."/>
            <person name="Jones T."/>
            <person name="Grant M."/>
            <person name="Ambacheew D."/>
            <person name="Muzemil S."/>
            <person name="Studholme D.J."/>
        </authorList>
    </citation>
    <scope>NUCLEOTIDE SEQUENCE [LARGE SCALE GENOMIC DNA]</scope>
</reference>
<feature type="region of interest" description="Disordered" evidence="1">
    <location>
        <begin position="1"/>
        <end position="97"/>
    </location>
</feature>
<feature type="compositionally biased region" description="Acidic residues" evidence="1">
    <location>
        <begin position="33"/>
        <end position="44"/>
    </location>
</feature>
<name>A0A427AHB9_ENSVE</name>
<evidence type="ECO:0000256" key="1">
    <source>
        <dbReference type="SAM" id="MobiDB-lite"/>
    </source>
</evidence>
<comment type="caution">
    <text evidence="2">The sequence shown here is derived from an EMBL/GenBank/DDBJ whole genome shotgun (WGS) entry which is preliminary data.</text>
</comment>
<evidence type="ECO:0000313" key="3">
    <source>
        <dbReference type="Proteomes" id="UP000287651"/>
    </source>
</evidence>